<feature type="transmembrane region" description="Helical" evidence="6">
    <location>
        <begin position="33"/>
        <end position="52"/>
    </location>
</feature>
<feature type="transmembrane region" description="Helical" evidence="6">
    <location>
        <begin position="59"/>
        <end position="77"/>
    </location>
</feature>
<reference evidence="8 9" key="1">
    <citation type="submission" date="2019-11" db="EMBL/GenBank/DDBJ databases">
        <authorList>
            <person name="Li X.-J."/>
            <person name="Feng X.-M."/>
        </authorList>
    </citation>
    <scope>NUCLEOTIDE SEQUENCE [LARGE SCALE GENOMIC DNA]</scope>
    <source>
        <strain evidence="8 9">XMNu-373</strain>
    </source>
</reference>
<evidence type="ECO:0000313" key="9">
    <source>
        <dbReference type="Proteomes" id="UP000460435"/>
    </source>
</evidence>
<keyword evidence="4 6" id="KW-1133">Transmembrane helix</keyword>
<comment type="caution">
    <text evidence="8">The sequence shown here is derived from an EMBL/GenBank/DDBJ whole genome shotgun (WGS) entry which is preliminary data.</text>
</comment>
<evidence type="ECO:0000256" key="3">
    <source>
        <dbReference type="ARBA" id="ARBA00022692"/>
    </source>
</evidence>
<accession>A0A7K3LZW5</accession>
<dbReference type="AlphaFoldDB" id="A0A7K3LZW5"/>
<evidence type="ECO:0000256" key="2">
    <source>
        <dbReference type="ARBA" id="ARBA00022475"/>
    </source>
</evidence>
<evidence type="ECO:0000256" key="1">
    <source>
        <dbReference type="ARBA" id="ARBA00004651"/>
    </source>
</evidence>
<comment type="subcellular location">
    <subcellularLocation>
        <location evidence="1">Cell membrane</location>
        <topology evidence="1">Multi-pass membrane protein</topology>
    </subcellularLocation>
</comment>
<evidence type="ECO:0000256" key="5">
    <source>
        <dbReference type="ARBA" id="ARBA00023136"/>
    </source>
</evidence>
<dbReference type="Pfam" id="PF12823">
    <property type="entry name" value="DUF3817"/>
    <property type="match status" value="1"/>
</dbReference>
<feature type="domain" description="DUF3817" evidence="7">
    <location>
        <begin position="1"/>
        <end position="82"/>
    </location>
</feature>
<keyword evidence="2" id="KW-1003">Cell membrane</keyword>
<keyword evidence="9" id="KW-1185">Reference proteome</keyword>
<evidence type="ECO:0000256" key="4">
    <source>
        <dbReference type="ARBA" id="ARBA00022989"/>
    </source>
</evidence>
<organism evidence="8 9">
    <name type="scientific">Phytoactinopolyspora mesophila</name>
    <dbReference type="NCBI Taxonomy" id="2650750"/>
    <lineage>
        <taxon>Bacteria</taxon>
        <taxon>Bacillati</taxon>
        <taxon>Actinomycetota</taxon>
        <taxon>Actinomycetes</taxon>
        <taxon>Jiangellales</taxon>
        <taxon>Jiangellaceae</taxon>
        <taxon>Phytoactinopolyspora</taxon>
    </lineage>
</organism>
<dbReference type="Proteomes" id="UP000460435">
    <property type="component" value="Unassembled WGS sequence"/>
</dbReference>
<sequence>MAYISGVFLIILCVAMFIRYGPADDPSMSHVVSPIHGWLYVVYLVAAGLLVYQRRWTGTAAVLIALAGTVPLASFFSERYVVKRARVEARVR</sequence>
<dbReference type="InterPro" id="IPR023845">
    <property type="entry name" value="DUF3817_TM"/>
</dbReference>
<name>A0A7K3LZW5_9ACTN</name>
<keyword evidence="5 6" id="KW-0472">Membrane</keyword>
<dbReference type="PANTHER" id="PTHR40077:SF2">
    <property type="entry name" value="MEMBRANE PROTEIN"/>
    <property type="match status" value="1"/>
</dbReference>
<evidence type="ECO:0000313" key="8">
    <source>
        <dbReference type="EMBL" id="NDL56337.1"/>
    </source>
</evidence>
<proteinExistence type="predicted"/>
<dbReference type="PANTHER" id="PTHR40077">
    <property type="entry name" value="MEMBRANE PROTEIN-RELATED"/>
    <property type="match status" value="1"/>
</dbReference>
<dbReference type="EMBL" id="WLZY01000001">
    <property type="protein sequence ID" value="NDL56337.1"/>
    <property type="molecule type" value="Genomic_DNA"/>
</dbReference>
<evidence type="ECO:0000256" key="6">
    <source>
        <dbReference type="SAM" id="Phobius"/>
    </source>
</evidence>
<dbReference type="GO" id="GO:0005886">
    <property type="term" value="C:plasma membrane"/>
    <property type="evidence" value="ECO:0007669"/>
    <property type="project" value="UniProtKB-SubCell"/>
</dbReference>
<keyword evidence="3 6" id="KW-0812">Transmembrane</keyword>
<evidence type="ECO:0000259" key="7">
    <source>
        <dbReference type="Pfam" id="PF12823"/>
    </source>
</evidence>
<dbReference type="NCBIfam" id="TIGR03954">
    <property type="entry name" value="integ_memb_HG"/>
    <property type="match status" value="1"/>
</dbReference>
<gene>
    <name evidence="8" type="ORF">F7O44_04545</name>
</gene>
<protein>
    <submittedName>
        <fullName evidence="8">DUF3817 domain-containing protein</fullName>
    </submittedName>
</protein>